<accession>R7Y7T1</accession>
<reference evidence="2 3" key="1">
    <citation type="journal article" date="2013" name="Genome Announc.">
        <title>Draft Genome Sequence of a Benzothiophene-Desulfurizing Bacterium, Gordona terrae Strain C-6.</title>
        <authorList>
            <person name="Wang W."/>
            <person name="Ma T."/>
            <person name="Ren Y."/>
            <person name="Li G."/>
        </authorList>
    </citation>
    <scope>NUCLEOTIDE SEQUENCE [LARGE SCALE GENOMIC DNA]</scope>
    <source>
        <strain evidence="2 3">C-6</strain>
    </source>
</reference>
<dbReference type="SMART" id="SM00849">
    <property type="entry name" value="Lactamase_B"/>
    <property type="match status" value="1"/>
</dbReference>
<dbReference type="InterPro" id="IPR036866">
    <property type="entry name" value="RibonucZ/Hydroxyglut_hydro"/>
</dbReference>
<organism evidence="2 3">
    <name type="scientific">Gordonia terrae C-6</name>
    <dbReference type="NCBI Taxonomy" id="1316928"/>
    <lineage>
        <taxon>Bacteria</taxon>
        <taxon>Bacillati</taxon>
        <taxon>Actinomycetota</taxon>
        <taxon>Actinomycetes</taxon>
        <taxon>Mycobacteriales</taxon>
        <taxon>Gordoniaceae</taxon>
        <taxon>Gordonia</taxon>
    </lineage>
</organism>
<dbReference type="AlphaFoldDB" id="R7Y7T1"/>
<dbReference type="InterPro" id="IPR050855">
    <property type="entry name" value="NDM-1-like"/>
</dbReference>
<dbReference type="InterPro" id="IPR001279">
    <property type="entry name" value="Metallo-B-lactamas"/>
</dbReference>
<dbReference type="Gene3D" id="3.60.15.10">
    <property type="entry name" value="Ribonuclease Z/Hydroxyacylglutathione hydrolase-like"/>
    <property type="match status" value="1"/>
</dbReference>
<dbReference type="GO" id="GO:0016787">
    <property type="term" value="F:hydrolase activity"/>
    <property type="evidence" value="ECO:0007669"/>
    <property type="project" value="UniProtKB-KW"/>
</dbReference>
<comment type="caution">
    <text evidence="2">The sequence shown here is derived from an EMBL/GenBank/DDBJ whole genome shotgun (WGS) entry which is preliminary data.</text>
</comment>
<sequence>MTAMRPPFRTSRPMTITQVDGDSSTTHFVSTDVVNWILLEEDGELTLIDGGYPGQAGQVVESIERIGRKPEDVRGALLTHAHVDHLGGLVKLQARYGFDVYMDPVEVDHALRHHLQQANALDLAPQVANPRLWAWLAKTTPLGVLSRAGLAQASGFPVGGATDERRPLELPGAPVPVASPGHTDGHSAYLVADGRALVSGDALVSGHEISSITGPQCIPSLFQHDEPTARRSVERFTELDADILLPGHGPIHRGGVAAAAREALSR</sequence>
<gene>
    <name evidence="2" type="ORF">GTC6_13931</name>
</gene>
<keyword evidence="2" id="KW-0378">Hydrolase</keyword>
<dbReference type="PATRIC" id="fig|1316928.3.peg.2808"/>
<dbReference type="PANTHER" id="PTHR42951:SF14">
    <property type="entry name" value="METALLO-BETA-LACTAMASE SUPERFAMILY PROTEIN"/>
    <property type="match status" value="1"/>
</dbReference>
<dbReference type="EMBL" id="AQPW01000016">
    <property type="protein sequence ID" value="EON32087.1"/>
    <property type="molecule type" value="Genomic_DNA"/>
</dbReference>
<proteinExistence type="predicted"/>
<dbReference type="PANTHER" id="PTHR42951">
    <property type="entry name" value="METALLO-BETA-LACTAMASE DOMAIN-CONTAINING"/>
    <property type="match status" value="1"/>
</dbReference>
<name>R7Y7T1_9ACTN</name>
<evidence type="ECO:0000313" key="2">
    <source>
        <dbReference type="EMBL" id="EON32087.1"/>
    </source>
</evidence>
<evidence type="ECO:0000313" key="3">
    <source>
        <dbReference type="Proteomes" id="UP000013569"/>
    </source>
</evidence>
<evidence type="ECO:0000259" key="1">
    <source>
        <dbReference type="SMART" id="SM00849"/>
    </source>
</evidence>
<feature type="domain" description="Metallo-beta-lactamase" evidence="1">
    <location>
        <begin position="33"/>
        <end position="248"/>
    </location>
</feature>
<dbReference type="SUPFAM" id="SSF56281">
    <property type="entry name" value="Metallo-hydrolase/oxidoreductase"/>
    <property type="match status" value="1"/>
</dbReference>
<protein>
    <submittedName>
        <fullName evidence="2">Zn-dependent hydrolase, including glyoxylase</fullName>
    </submittedName>
</protein>
<dbReference type="Pfam" id="PF00753">
    <property type="entry name" value="Lactamase_B"/>
    <property type="match status" value="1"/>
</dbReference>
<dbReference type="Proteomes" id="UP000013569">
    <property type="component" value="Unassembled WGS sequence"/>
</dbReference>